<reference evidence="2 3" key="1">
    <citation type="submission" date="2014-05" db="EMBL/GenBank/DDBJ databases">
        <title>Draft Genome Sequence of Nitratireductor basaltis Strain UMTGB225, A Marine Bacterium Isolated from Green Barrel Tunicate.</title>
        <authorList>
            <person name="Gan H.Y."/>
        </authorList>
    </citation>
    <scope>NUCLEOTIDE SEQUENCE [LARGE SCALE GENOMIC DNA]</scope>
    <source>
        <strain evidence="2 3">UMTGB225</strain>
    </source>
</reference>
<keyword evidence="1" id="KW-0812">Transmembrane</keyword>
<evidence type="ECO:0000313" key="2">
    <source>
        <dbReference type="EMBL" id="KFB08861.1"/>
    </source>
</evidence>
<keyword evidence="3" id="KW-1185">Reference proteome</keyword>
<accession>A0A084U7C5</accession>
<sequence>MTAQDPIEDREEEEPLDPAVERVRRKLIRFMAINLGILFAAVMAVVLAFVYKSLTMEGGEPSASIASPSEGSLPLPAGSTVLSHAINGPRVSIIVESRGGSREIIIYDLEQQGVVARIALSEDQ</sequence>
<feature type="transmembrane region" description="Helical" evidence="1">
    <location>
        <begin position="32"/>
        <end position="51"/>
    </location>
</feature>
<dbReference type="RefSeq" id="WP_036486088.1">
    <property type="nucleotide sequence ID" value="NZ_JMQM01000002.1"/>
</dbReference>
<dbReference type="PATRIC" id="fig|472175.3.peg.3112"/>
<dbReference type="OrthoDB" id="7869382at2"/>
<proteinExistence type="predicted"/>
<keyword evidence="1" id="KW-1133">Transmembrane helix</keyword>
<dbReference type="AlphaFoldDB" id="A0A084U7C5"/>
<gene>
    <name evidence="2" type="ORF">EL18_03115</name>
</gene>
<protein>
    <submittedName>
        <fullName evidence="2">Putative fimbrial subunit PilA</fullName>
    </submittedName>
</protein>
<comment type="caution">
    <text evidence="2">The sequence shown here is derived from an EMBL/GenBank/DDBJ whole genome shotgun (WGS) entry which is preliminary data.</text>
</comment>
<keyword evidence="1" id="KW-0472">Membrane</keyword>
<name>A0A084U7C5_9HYPH</name>
<dbReference type="STRING" id="472175.EL18_03115"/>
<evidence type="ECO:0000256" key="1">
    <source>
        <dbReference type="SAM" id="Phobius"/>
    </source>
</evidence>
<organism evidence="2 3">
    <name type="scientific">Nitratireductor basaltis</name>
    <dbReference type="NCBI Taxonomy" id="472175"/>
    <lineage>
        <taxon>Bacteria</taxon>
        <taxon>Pseudomonadati</taxon>
        <taxon>Pseudomonadota</taxon>
        <taxon>Alphaproteobacteria</taxon>
        <taxon>Hyphomicrobiales</taxon>
        <taxon>Phyllobacteriaceae</taxon>
        <taxon>Nitratireductor</taxon>
    </lineage>
</organism>
<evidence type="ECO:0000313" key="3">
    <source>
        <dbReference type="Proteomes" id="UP000053675"/>
    </source>
</evidence>
<dbReference type="eggNOG" id="ENOG5033G7Y">
    <property type="taxonomic scope" value="Bacteria"/>
</dbReference>
<dbReference type="EMBL" id="JMQM01000002">
    <property type="protein sequence ID" value="KFB08861.1"/>
    <property type="molecule type" value="Genomic_DNA"/>
</dbReference>
<dbReference type="Proteomes" id="UP000053675">
    <property type="component" value="Unassembled WGS sequence"/>
</dbReference>